<sequence>MDKGSFIGVVLIMLAIVAGISAGGESVLSYLNLSSVAIVVIGTFGAVMLSVRPAVFFTALGNVGHAFRDNHLNMPQTIDTCIRLADVSRRNGLLALEAQEYDDPFVKKAMNMVVDGYEQETVEGLLNKEIYLTRERNQISIKVLTTFSEFAPAMGMVGTLIGLVAMLQNMKDPDSIGPSMAVALLTTLYGALIANGITTPLAKKLSTRSNEILLYQSLVKDAVVKIMQGENPKATFEFLQTYVDNHKRRSADQLKDVLAQSNLA</sequence>
<evidence type="ECO:0000256" key="8">
    <source>
        <dbReference type="ARBA" id="ARBA00023136"/>
    </source>
</evidence>
<dbReference type="Proteomes" id="UP001520878">
    <property type="component" value="Unassembled WGS sequence"/>
</dbReference>
<evidence type="ECO:0000256" key="6">
    <source>
        <dbReference type="ARBA" id="ARBA00022779"/>
    </source>
</evidence>
<keyword evidence="3" id="KW-0813">Transport</keyword>
<feature type="transmembrane region" description="Helical" evidence="9">
    <location>
        <begin position="179"/>
        <end position="198"/>
    </location>
</feature>
<keyword evidence="7 9" id="KW-1133">Transmembrane helix</keyword>
<dbReference type="EMBL" id="JAJEWP010000001">
    <property type="protein sequence ID" value="MCC2616314.1"/>
    <property type="molecule type" value="Genomic_DNA"/>
</dbReference>
<keyword evidence="4" id="KW-1003">Cell membrane</keyword>
<gene>
    <name evidence="11" type="ORF">LJ739_08685</name>
</gene>
<evidence type="ECO:0000256" key="5">
    <source>
        <dbReference type="ARBA" id="ARBA00022692"/>
    </source>
</evidence>
<dbReference type="InterPro" id="IPR002898">
    <property type="entry name" value="MotA_ExbB_proton_chnl"/>
</dbReference>
<feature type="transmembrane region" description="Helical" evidence="9">
    <location>
        <begin position="143"/>
        <end position="167"/>
    </location>
</feature>
<comment type="similarity">
    <text evidence="2">Belongs to the MotA family.</text>
</comment>
<evidence type="ECO:0000256" key="1">
    <source>
        <dbReference type="ARBA" id="ARBA00004651"/>
    </source>
</evidence>
<evidence type="ECO:0000256" key="2">
    <source>
        <dbReference type="ARBA" id="ARBA00008038"/>
    </source>
</evidence>
<keyword evidence="8 9" id="KW-0472">Membrane</keyword>
<reference evidence="11 12" key="1">
    <citation type="submission" date="2021-10" db="EMBL/GenBank/DDBJ databases">
        <title>Draft genome of Aestuariibacter halophilus JC2043.</title>
        <authorList>
            <person name="Emsley S.A."/>
            <person name="Pfannmuller K.M."/>
            <person name="Ushijima B."/>
            <person name="Saw J.H."/>
            <person name="Videau P."/>
        </authorList>
    </citation>
    <scope>NUCLEOTIDE SEQUENCE [LARGE SCALE GENOMIC DNA]</scope>
    <source>
        <strain evidence="11 12">JC2043</strain>
    </source>
</reference>
<feature type="domain" description="MotA/TolQ/ExbB proton channel" evidence="10">
    <location>
        <begin position="98"/>
        <end position="213"/>
    </location>
</feature>
<comment type="caution">
    <text evidence="11">The sequence shown here is derived from an EMBL/GenBank/DDBJ whole genome shotgun (WGS) entry which is preliminary data.</text>
</comment>
<evidence type="ECO:0000313" key="12">
    <source>
        <dbReference type="Proteomes" id="UP001520878"/>
    </source>
</evidence>
<comment type="subcellular location">
    <subcellularLocation>
        <location evidence="1">Cell membrane</location>
        <topology evidence="1">Multi-pass membrane protein</topology>
    </subcellularLocation>
</comment>
<evidence type="ECO:0000256" key="3">
    <source>
        <dbReference type="ARBA" id="ARBA00022448"/>
    </source>
</evidence>
<feature type="transmembrane region" description="Helical" evidence="9">
    <location>
        <begin position="32"/>
        <end position="51"/>
    </location>
</feature>
<dbReference type="InterPro" id="IPR000540">
    <property type="entry name" value="Flag_MotA_CS"/>
</dbReference>
<keyword evidence="12" id="KW-1185">Reference proteome</keyword>
<evidence type="ECO:0000259" key="10">
    <source>
        <dbReference type="Pfam" id="PF01618"/>
    </source>
</evidence>
<dbReference type="PANTHER" id="PTHR30433">
    <property type="entry name" value="CHEMOTAXIS PROTEIN MOTA"/>
    <property type="match status" value="1"/>
</dbReference>
<accession>A0ABS8G9B7</accession>
<dbReference type="RefSeq" id="WP_229159287.1">
    <property type="nucleotide sequence ID" value="NZ_JAJEWP010000001.1"/>
</dbReference>
<evidence type="ECO:0000256" key="9">
    <source>
        <dbReference type="SAM" id="Phobius"/>
    </source>
</evidence>
<evidence type="ECO:0000256" key="4">
    <source>
        <dbReference type="ARBA" id="ARBA00022475"/>
    </source>
</evidence>
<dbReference type="InterPro" id="IPR047055">
    <property type="entry name" value="MotA-like"/>
</dbReference>
<dbReference type="PROSITE" id="PS01307">
    <property type="entry name" value="MOTA"/>
    <property type="match status" value="1"/>
</dbReference>
<proteinExistence type="inferred from homology"/>
<protein>
    <submittedName>
        <fullName evidence="11">MotA/TolQ/ExbB proton channel family protein</fullName>
    </submittedName>
</protein>
<organism evidence="11 12">
    <name type="scientific">Fluctibacter halophilus</name>
    <dbReference type="NCBI Taxonomy" id="226011"/>
    <lineage>
        <taxon>Bacteria</taxon>
        <taxon>Pseudomonadati</taxon>
        <taxon>Pseudomonadota</taxon>
        <taxon>Gammaproteobacteria</taxon>
        <taxon>Alteromonadales</taxon>
        <taxon>Alteromonadaceae</taxon>
        <taxon>Fluctibacter</taxon>
    </lineage>
</organism>
<evidence type="ECO:0000313" key="11">
    <source>
        <dbReference type="EMBL" id="MCC2616314.1"/>
    </source>
</evidence>
<name>A0ABS8G9B7_9ALTE</name>
<dbReference type="PANTHER" id="PTHR30433:SF2">
    <property type="entry name" value="MOTILITY PROTEIN A"/>
    <property type="match status" value="1"/>
</dbReference>
<dbReference type="Pfam" id="PF01618">
    <property type="entry name" value="MotA_ExbB"/>
    <property type="match status" value="1"/>
</dbReference>
<keyword evidence="6" id="KW-0283">Flagellar rotation</keyword>
<keyword evidence="5 9" id="KW-0812">Transmembrane</keyword>
<evidence type="ECO:0000256" key="7">
    <source>
        <dbReference type="ARBA" id="ARBA00022989"/>
    </source>
</evidence>